<keyword evidence="4" id="KW-1185">Reference proteome</keyword>
<evidence type="ECO:0000256" key="1">
    <source>
        <dbReference type="SAM" id="MobiDB-lite"/>
    </source>
</evidence>
<gene>
    <name evidence="3" type="ORF">OD355_05270</name>
</gene>
<dbReference type="Proteomes" id="UP001209317">
    <property type="component" value="Unassembled WGS sequence"/>
</dbReference>
<comment type="caution">
    <text evidence="3">The sequence shown here is derived from an EMBL/GenBank/DDBJ whole genome shotgun (WGS) entry which is preliminary data.</text>
</comment>
<feature type="domain" description="DUF5689" evidence="2">
    <location>
        <begin position="290"/>
        <end position="470"/>
    </location>
</feature>
<name>A0AAE3IKS4_9BACT</name>
<dbReference type="PROSITE" id="PS51257">
    <property type="entry name" value="PROKAR_LIPOPROTEIN"/>
    <property type="match status" value="1"/>
</dbReference>
<evidence type="ECO:0000259" key="2">
    <source>
        <dbReference type="Pfam" id="PF18942"/>
    </source>
</evidence>
<dbReference type="Pfam" id="PF18942">
    <property type="entry name" value="DUF5689"/>
    <property type="match status" value="2"/>
</dbReference>
<protein>
    <submittedName>
        <fullName evidence="3">DUF5689 domain-containing protein</fullName>
    </submittedName>
</protein>
<dbReference type="InterPro" id="IPR043744">
    <property type="entry name" value="DUF5689"/>
</dbReference>
<dbReference type="RefSeq" id="WP_263037413.1">
    <property type="nucleotide sequence ID" value="NZ_JAOTPL010000005.1"/>
</dbReference>
<sequence length="650" mass="69906">MNIQMKNNFLNQLMSITAIGCLLFVLSCNKKFDQPPINEDPDIPVTMTIQELKALYPTQGSFITVEADKVISGIVVADDKSGNFYKQIVIQDQTGGIPIRMDQNSLYASYPVGRRVYVKVKGLMLGDYGGNIQLGLDSVRDKDGKYLNLGLIPSALFSKYLITGSFGNEVTPKIVKPSEFNGSANDPLLNILVQINNAEFKDADLAKTYADVTQKVSAVNFTIKPCDDTKSIVMRNSSYATFAGLPVPQGNGPLIGVSSVFNKTIQLTIRDTADVKFTGTRCSGQAPVAKTITIAELLQYAKGDSIIPAGIRIDGVIVSDTSNESPGNYRVQDATAGIQLRFNKGFNPDGNLNDKISAYVGGLKLSVFRGGLQVSGVETSEVSGKGSVTPRVATIAEIIANARAWESTVVTIKDALFPSKSLIKDATGEVVTFIQNKSGITVYDSAKSVTGYVSIYDNKPQFILRTQADIEGGRNATSTPPVTGPITEDFEKATAKKYEENVVQALETGNWRLGTETIPGTPSSAGTGDIGNGSKTIRLRGTNVLEAFINTEFDIKGLKTVTLKFGGSQFSESTDADKEIKIEVFKSVDGGATWTSIGTQTGSRGVLSEAVFNTNATATQDVRIKIVNISFLRSNNNRLRINVDDVSFGK</sequence>
<dbReference type="EMBL" id="JAOTPL010000005">
    <property type="protein sequence ID" value="MCU7693925.1"/>
    <property type="molecule type" value="Genomic_DNA"/>
</dbReference>
<feature type="domain" description="DUF5689" evidence="2">
    <location>
        <begin position="46"/>
        <end position="275"/>
    </location>
</feature>
<evidence type="ECO:0000313" key="3">
    <source>
        <dbReference type="EMBL" id="MCU7693925.1"/>
    </source>
</evidence>
<dbReference type="AlphaFoldDB" id="A0AAE3IKS4"/>
<evidence type="ECO:0000313" key="4">
    <source>
        <dbReference type="Proteomes" id="UP001209317"/>
    </source>
</evidence>
<reference evidence="3" key="1">
    <citation type="submission" date="2022-10" db="EMBL/GenBank/DDBJ databases">
        <authorList>
            <person name="Kim H.S."/>
            <person name="Kim J.-S."/>
            <person name="Suh M.K."/>
            <person name="Eom M.K."/>
            <person name="Lee J.-S."/>
        </authorList>
    </citation>
    <scope>NUCLEOTIDE SEQUENCE</scope>
    <source>
        <strain evidence="3">LIP-5</strain>
    </source>
</reference>
<accession>A0AAE3IKS4</accession>
<organism evidence="3 4">
    <name type="scientific">Haoranjiania flava</name>
    <dbReference type="NCBI Taxonomy" id="1856322"/>
    <lineage>
        <taxon>Bacteria</taxon>
        <taxon>Pseudomonadati</taxon>
        <taxon>Bacteroidota</taxon>
        <taxon>Chitinophagia</taxon>
        <taxon>Chitinophagales</taxon>
        <taxon>Chitinophagaceae</taxon>
        <taxon>Haoranjiania</taxon>
    </lineage>
</organism>
<feature type="region of interest" description="Disordered" evidence="1">
    <location>
        <begin position="513"/>
        <end position="532"/>
    </location>
</feature>
<proteinExistence type="predicted"/>